<gene>
    <name evidence="2" type="ORF">E2562_037363</name>
</gene>
<organism evidence="2 3">
    <name type="scientific">Oryza meyeriana var. granulata</name>
    <dbReference type="NCBI Taxonomy" id="110450"/>
    <lineage>
        <taxon>Eukaryota</taxon>
        <taxon>Viridiplantae</taxon>
        <taxon>Streptophyta</taxon>
        <taxon>Embryophyta</taxon>
        <taxon>Tracheophyta</taxon>
        <taxon>Spermatophyta</taxon>
        <taxon>Magnoliopsida</taxon>
        <taxon>Liliopsida</taxon>
        <taxon>Poales</taxon>
        <taxon>Poaceae</taxon>
        <taxon>BOP clade</taxon>
        <taxon>Oryzoideae</taxon>
        <taxon>Oryzeae</taxon>
        <taxon>Oryzinae</taxon>
        <taxon>Oryza</taxon>
        <taxon>Oryza meyeriana</taxon>
    </lineage>
</organism>
<keyword evidence="3" id="KW-1185">Reference proteome</keyword>
<name>A0A6G1ETY7_9ORYZ</name>
<accession>A0A6G1ETY7</accession>
<proteinExistence type="predicted"/>
<evidence type="ECO:0000256" key="1">
    <source>
        <dbReference type="SAM" id="MobiDB-lite"/>
    </source>
</evidence>
<comment type="caution">
    <text evidence="2">The sequence shown here is derived from an EMBL/GenBank/DDBJ whole genome shotgun (WGS) entry which is preliminary data.</text>
</comment>
<evidence type="ECO:0000313" key="2">
    <source>
        <dbReference type="EMBL" id="KAF0928032.1"/>
    </source>
</evidence>
<reference evidence="2 3" key="1">
    <citation type="submission" date="2019-11" db="EMBL/GenBank/DDBJ databases">
        <title>Whole genome sequence of Oryza granulata.</title>
        <authorList>
            <person name="Li W."/>
        </authorList>
    </citation>
    <scope>NUCLEOTIDE SEQUENCE [LARGE SCALE GENOMIC DNA]</scope>
    <source>
        <strain evidence="3">cv. Menghai</strain>
        <tissue evidence="2">Leaf</tissue>
    </source>
</reference>
<feature type="compositionally biased region" description="Basic and acidic residues" evidence="1">
    <location>
        <begin position="26"/>
        <end position="40"/>
    </location>
</feature>
<sequence length="69" mass="7794">MWAEGLTSTMVIGDFLWHSLPPLQERSRPQQLRRDPDACRCKPQLGTGGAGDDVEGGHQLRRCRRQHLA</sequence>
<protein>
    <submittedName>
        <fullName evidence="2">Uncharacterized protein</fullName>
    </submittedName>
</protein>
<dbReference type="Proteomes" id="UP000479710">
    <property type="component" value="Unassembled WGS sequence"/>
</dbReference>
<feature type="region of interest" description="Disordered" evidence="1">
    <location>
        <begin position="26"/>
        <end position="56"/>
    </location>
</feature>
<dbReference type="EMBL" id="SPHZ02000003">
    <property type="protein sequence ID" value="KAF0928032.1"/>
    <property type="molecule type" value="Genomic_DNA"/>
</dbReference>
<dbReference type="AlphaFoldDB" id="A0A6G1ETY7"/>
<evidence type="ECO:0000313" key="3">
    <source>
        <dbReference type="Proteomes" id="UP000479710"/>
    </source>
</evidence>